<feature type="active site" evidence="16">
    <location>
        <position position="293"/>
    </location>
</feature>
<dbReference type="GO" id="GO:0008762">
    <property type="term" value="F:UDP-N-acetylmuramate dehydrogenase activity"/>
    <property type="evidence" value="ECO:0007669"/>
    <property type="project" value="UniProtKB-UniRule"/>
</dbReference>
<evidence type="ECO:0000256" key="16">
    <source>
        <dbReference type="HAMAP-Rule" id="MF_00037"/>
    </source>
</evidence>
<dbReference type="Pfam" id="PF01565">
    <property type="entry name" value="FAD_binding_4"/>
    <property type="match status" value="1"/>
</dbReference>
<evidence type="ECO:0000313" key="19">
    <source>
        <dbReference type="Proteomes" id="UP000249081"/>
    </source>
</evidence>
<dbReference type="EMBL" id="QBMN01000125">
    <property type="protein sequence ID" value="PZO37254.1"/>
    <property type="molecule type" value="Genomic_DNA"/>
</dbReference>
<dbReference type="EC" id="1.3.1.98" evidence="16"/>
<comment type="caution">
    <text evidence="18">The sequence shown here is derived from an EMBL/GenBank/DDBJ whole genome shotgun (WGS) entry which is preliminary data.</text>
</comment>
<dbReference type="Pfam" id="PF02873">
    <property type="entry name" value="MurB_C"/>
    <property type="match status" value="1"/>
</dbReference>
<keyword evidence="10 16" id="KW-0133">Cell shape</keyword>
<keyword evidence="8 16" id="KW-0274">FAD</keyword>
<comment type="cofactor">
    <cofactor evidence="1 16">
        <name>FAD</name>
        <dbReference type="ChEBI" id="CHEBI:57692"/>
    </cofactor>
</comment>
<sequence>MNQTLGVAPDLTCLKPQGSLQSLTTFRVGGPAEWLAMPRHRRELEDLLAWAIAADLPITFLGAGSNLLISDRGIFGLVICTRRWRSTEFDDSGRVTAAAGEPLPTLAWKAAKLGCRGLEWAVGIPGTVGGAVVMNAGAHGGCAADVLVSTTVLAPDLTPLRLTPADLQFQYRTSALQGGRQVVLEATFQLKPGHDPALVVADTLAGLNQRRATQPYDRPSCGSVFRNPYPHTAGTLIEKTGLKGYRLGNAQISERHANFIVNLGGATATDIRRLIHHVQNEVEQNWAVRLRPEVKFMGEFLDF</sequence>
<dbReference type="GO" id="GO:0009252">
    <property type="term" value="P:peptidoglycan biosynthetic process"/>
    <property type="evidence" value="ECO:0007669"/>
    <property type="project" value="UniProtKB-UniRule"/>
</dbReference>
<evidence type="ECO:0000256" key="13">
    <source>
        <dbReference type="ARBA" id="ARBA00023306"/>
    </source>
</evidence>
<reference evidence="18 19" key="2">
    <citation type="submission" date="2018-06" db="EMBL/GenBank/DDBJ databases">
        <title>Metagenomic assembly of (sub)arctic Cyanobacteria and their associated microbiome from non-axenic cultures.</title>
        <authorList>
            <person name="Baurain D."/>
        </authorList>
    </citation>
    <scope>NUCLEOTIDE SEQUENCE [LARGE SCALE GENOMIC DNA]</scope>
    <source>
        <strain evidence="18">ULC041bin1</strain>
    </source>
</reference>
<keyword evidence="14 16" id="KW-0961">Cell wall biogenesis/degradation</keyword>
<evidence type="ECO:0000256" key="10">
    <source>
        <dbReference type="ARBA" id="ARBA00022960"/>
    </source>
</evidence>
<dbReference type="Gene3D" id="3.30.43.10">
    <property type="entry name" value="Uridine Diphospho-n-acetylenolpyruvylglucosamine Reductase, domain 2"/>
    <property type="match status" value="1"/>
</dbReference>
<accession>A0A2W4VWL9</accession>
<evidence type="ECO:0000256" key="15">
    <source>
        <dbReference type="ARBA" id="ARBA00048914"/>
    </source>
</evidence>
<protein>
    <recommendedName>
        <fullName evidence="16">UDP-N-acetylenolpyruvoylglucosamine reductase</fullName>
        <ecNumber evidence="16">1.3.1.98</ecNumber>
    </recommendedName>
    <alternativeName>
        <fullName evidence="16">UDP-N-acetylmuramate dehydrogenase</fullName>
    </alternativeName>
</protein>
<keyword evidence="12 16" id="KW-0560">Oxidoreductase</keyword>
<evidence type="ECO:0000256" key="7">
    <source>
        <dbReference type="ARBA" id="ARBA00022630"/>
    </source>
</evidence>
<dbReference type="InterPro" id="IPR016166">
    <property type="entry name" value="FAD-bd_PCMH"/>
</dbReference>
<reference evidence="19" key="1">
    <citation type="submission" date="2018-04" db="EMBL/GenBank/DDBJ databases">
        <authorList>
            <person name="Cornet L."/>
        </authorList>
    </citation>
    <scope>NUCLEOTIDE SEQUENCE [LARGE SCALE GENOMIC DNA]</scope>
</reference>
<dbReference type="Proteomes" id="UP000249081">
    <property type="component" value="Unassembled WGS sequence"/>
</dbReference>
<keyword evidence="5 16" id="KW-0963">Cytoplasm</keyword>
<evidence type="ECO:0000256" key="6">
    <source>
        <dbReference type="ARBA" id="ARBA00022618"/>
    </source>
</evidence>
<feature type="active site" description="Proton donor" evidence="16">
    <location>
        <position position="223"/>
    </location>
</feature>
<dbReference type="UniPathway" id="UPA00219"/>
<dbReference type="InterPro" id="IPR016169">
    <property type="entry name" value="FAD-bd_PCMH_sub2"/>
</dbReference>
<dbReference type="GO" id="GO:0051301">
    <property type="term" value="P:cell division"/>
    <property type="evidence" value="ECO:0007669"/>
    <property type="project" value="UniProtKB-KW"/>
</dbReference>
<organism evidence="18 19">
    <name type="scientific">Shackletoniella antarctica</name>
    <dbReference type="NCBI Taxonomy" id="268115"/>
    <lineage>
        <taxon>Bacteria</taxon>
        <taxon>Bacillati</taxon>
        <taxon>Cyanobacteriota</taxon>
        <taxon>Cyanophyceae</taxon>
        <taxon>Oculatellales</taxon>
        <taxon>Oculatellaceae</taxon>
        <taxon>Shackletoniella</taxon>
    </lineage>
</organism>
<evidence type="ECO:0000256" key="14">
    <source>
        <dbReference type="ARBA" id="ARBA00023316"/>
    </source>
</evidence>
<comment type="similarity">
    <text evidence="16">Belongs to the MurB family.</text>
</comment>
<dbReference type="NCBIfam" id="NF010480">
    <property type="entry name" value="PRK13905.1"/>
    <property type="match status" value="1"/>
</dbReference>
<keyword evidence="6 16" id="KW-0132">Cell division</keyword>
<dbReference type="GO" id="GO:0071555">
    <property type="term" value="P:cell wall organization"/>
    <property type="evidence" value="ECO:0007669"/>
    <property type="project" value="UniProtKB-KW"/>
</dbReference>
<dbReference type="Gene3D" id="3.30.465.10">
    <property type="match status" value="1"/>
</dbReference>
<evidence type="ECO:0000256" key="11">
    <source>
        <dbReference type="ARBA" id="ARBA00022984"/>
    </source>
</evidence>
<comment type="subcellular location">
    <subcellularLocation>
        <location evidence="3 16">Cytoplasm</location>
    </subcellularLocation>
</comment>
<keyword evidence="11 16" id="KW-0573">Peptidoglycan synthesis</keyword>
<dbReference type="GO" id="GO:0008360">
    <property type="term" value="P:regulation of cell shape"/>
    <property type="evidence" value="ECO:0007669"/>
    <property type="project" value="UniProtKB-KW"/>
</dbReference>
<keyword evidence="7 16" id="KW-0285">Flavoprotein</keyword>
<evidence type="ECO:0000256" key="4">
    <source>
        <dbReference type="ARBA" id="ARBA00004752"/>
    </source>
</evidence>
<dbReference type="InterPro" id="IPR036318">
    <property type="entry name" value="FAD-bd_PCMH-like_sf"/>
</dbReference>
<evidence type="ECO:0000256" key="8">
    <source>
        <dbReference type="ARBA" id="ARBA00022827"/>
    </source>
</evidence>
<feature type="active site" evidence="16">
    <location>
        <position position="172"/>
    </location>
</feature>
<dbReference type="AlphaFoldDB" id="A0A2W4VWL9"/>
<dbReference type="GO" id="GO:0071949">
    <property type="term" value="F:FAD binding"/>
    <property type="evidence" value="ECO:0007669"/>
    <property type="project" value="InterPro"/>
</dbReference>
<feature type="domain" description="FAD-binding PCMH-type" evidence="17">
    <location>
        <begin position="27"/>
        <end position="193"/>
    </location>
</feature>
<dbReference type="HAMAP" id="MF_00037">
    <property type="entry name" value="MurB"/>
    <property type="match status" value="1"/>
</dbReference>
<dbReference type="SUPFAM" id="SSF56176">
    <property type="entry name" value="FAD-binding/transporter-associated domain-like"/>
    <property type="match status" value="1"/>
</dbReference>
<comment type="function">
    <text evidence="2 16">Cell wall formation.</text>
</comment>
<dbReference type="PROSITE" id="PS51387">
    <property type="entry name" value="FAD_PCMH"/>
    <property type="match status" value="1"/>
</dbReference>
<dbReference type="InterPro" id="IPR016167">
    <property type="entry name" value="FAD-bd_PCMH_sub1"/>
</dbReference>
<evidence type="ECO:0000256" key="2">
    <source>
        <dbReference type="ARBA" id="ARBA00003921"/>
    </source>
</evidence>
<comment type="catalytic activity">
    <reaction evidence="15 16">
        <text>UDP-N-acetyl-alpha-D-muramate + NADP(+) = UDP-N-acetyl-3-O-(1-carboxyvinyl)-alpha-D-glucosamine + NADPH + H(+)</text>
        <dbReference type="Rhea" id="RHEA:12248"/>
        <dbReference type="ChEBI" id="CHEBI:15378"/>
        <dbReference type="ChEBI" id="CHEBI:57783"/>
        <dbReference type="ChEBI" id="CHEBI:58349"/>
        <dbReference type="ChEBI" id="CHEBI:68483"/>
        <dbReference type="ChEBI" id="CHEBI:70757"/>
        <dbReference type="EC" id="1.3.1.98"/>
    </reaction>
</comment>
<evidence type="ECO:0000256" key="9">
    <source>
        <dbReference type="ARBA" id="ARBA00022857"/>
    </source>
</evidence>
<evidence type="ECO:0000256" key="3">
    <source>
        <dbReference type="ARBA" id="ARBA00004496"/>
    </source>
</evidence>
<keyword evidence="13 16" id="KW-0131">Cell cycle</keyword>
<dbReference type="InterPro" id="IPR036635">
    <property type="entry name" value="MurB_C_sf"/>
</dbReference>
<evidence type="ECO:0000256" key="1">
    <source>
        <dbReference type="ARBA" id="ARBA00001974"/>
    </source>
</evidence>
<dbReference type="Gene3D" id="3.90.78.10">
    <property type="entry name" value="UDP-N-acetylenolpyruvoylglucosamine reductase, C-terminal domain"/>
    <property type="match status" value="1"/>
</dbReference>
<dbReference type="InterPro" id="IPR011601">
    <property type="entry name" value="MurB_C"/>
</dbReference>
<proteinExistence type="inferred from homology"/>
<evidence type="ECO:0000313" key="18">
    <source>
        <dbReference type="EMBL" id="PZO37254.1"/>
    </source>
</evidence>
<dbReference type="PANTHER" id="PTHR21071:SF4">
    <property type="entry name" value="UDP-N-ACETYLENOLPYRUVOYLGLUCOSAMINE REDUCTASE"/>
    <property type="match status" value="1"/>
</dbReference>
<keyword evidence="9 16" id="KW-0521">NADP</keyword>
<comment type="pathway">
    <text evidence="4 16">Cell wall biogenesis; peptidoglycan biosynthesis.</text>
</comment>
<gene>
    <name evidence="16" type="primary">murB</name>
    <name evidence="18" type="ORF">DCF17_16145</name>
</gene>
<evidence type="ECO:0000256" key="12">
    <source>
        <dbReference type="ARBA" id="ARBA00023002"/>
    </source>
</evidence>
<dbReference type="SUPFAM" id="SSF56194">
    <property type="entry name" value="Uridine diphospho-N-Acetylenolpyruvylglucosamine reductase, MurB, C-terminal domain"/>
    <property type="match status" value="1"/>
</dbReference>
<dbReference type="PANTHER" id="PTHR21071">
    <property type="entry name" value="UDP-N-ACETYLENOLPYRUVOYLGLUCOSAMINE REDUCTASE"/>
    <property type="match status" value="1"/>
</dbReference>
<dbReference type="GO" id="GO:0005829">
    <property type="term" value="C:cytosol"/>
    <property type="evidence" value="ECO:0007669"/>
    <property type="project" value="TreeGrafter"/>
</dbReference>
<evidence type="ECO:0000256" key="5">
    <source>
        <dbReference type="ARBA" id="ARBA00022490"/>
    </source>
</evidence>
<name>A0A2W4VWL9_9CYAN</name>
<evidence type="ECO:0000259" key="17">
    <source>
        <dbReference type="PROSITE" id="PS51387"/>
    </source>
</evidence>
<dbReference type="InterPro" id="IPR003170">
    <property type="entry name" value="MurB"/>
</dbReference>
<dbReference type="InterPro" id="IPR006094">
    <property type="entry name" value="Oxid_FAD_bind_N"/>
</dbReference>
<dbReference type="NCBIfam" id="TIGR00179">
    <property type="entry name" value="murB"/>
    <property type="match status" value="1"/>
</dbReference>